<dbReference type="Gene3D" id="3.30.70.20">
    <property type="match status" value="1"/>
</dbReference>
<proteinExistence type="predicted"/>
<sequence>MIDIQEIIKSIKKGTIIVEIQPGIFQATSAESNYIIEYDRNRCIGAASCAAIAPLTFLMDEENKAKINSGPDENSDEPNISKLKELKNTKKNINYNPNNNFDDDEVILEGAQSCPVLAIKIIDKLTGEVIFPLDELN</sequence>
<organism evidence="1 2">
    <name type="scientific">Candidatus Dojkabacteria bacterium</name>
    <dbReference type="NCBI Taxonomy" id="2099670"/>
    <lineage>
        <taxon>Bacteria</taxon>
        <taxon>Candidatus Dojkabacteria</taxon>
    </lineage>
</organism>
<dbReference type="AlphaFoldDB" id="A0A3M0Z2B7"/>
<dbReference type="Proteomes" id="UP000269410">
    <property type="component" value="Unassembled WGS sequence"/>
</dbReference>
<evidence type="ECO:0000313" key="1">
    <source>
        <dbReference type="EMBL" id="RMD77616.1"/>
    </source>
</evidence>
<evidence type="ECO:0000313" key="2">
    <source>
        <dbReference type="Proteomes" id="UP000269410"/>
    </source>
</evidence>
<dbReference type="Pfam" id="PF13459">
    <property type="entry name" value="Fer4_15"/>
    <property type="match status" value="1"/>
</dbReference>
<reference evidence="1 2" key="1">
    <citation type="submission" date="2018-10" db="EMBL/GenBank/DDBJ databases">
        <title>Thermophilic Lithotrophy and Phototrophy in an Intertidal, Iron-rich, Geothermal Spring.</title>
        <authorList>
            <person name="Ward L.M."/>
            <person name="Idei A."/>
            <person name="Nakagawa M."/>
            <person name="Ueno Y."/>
            <person name="Fischer W."/>
            <person name="Mcglynn S.E."/>
        </authorList>
    </citation>
    <scope>NUCLEOTIDE SEQUENCE [LARGE SCALE GENOMIC DNA]</scope>
    <source>
        <strain evidence="1">J137</strain>
    </source>
</reference>
<comment type="caution">
    <text evidence="1">The sequence shown here is derived from an EMBL/GenBank/DDBJ whole genome shotgun (WGS) entry which is preliminary data.</text>
</comment>
<dbReference type="SUPFAM" id="SSF54862">
    <property type="entry name" value="4Fe-4S ferredoxins"/>
    <property type="match status" value="1"/>
</dbReference>
<dbReference type="EMBL" id="RFKV01000017">
    <property type="protein sequence ID" value="RMD77616.1"/>
    <property type="molecule type" value="Genomic_DNA"/>
</dbReference>
<gene>
    <name evidence="1" type="ORF">D6810_00515</name>
</gene>
<name>A0A3M0Z2B7_9BACT</name>
<accession>A0A3M0Z2B7</accession>
<protein>
    <submittedName>
        <fullName evidence="1">Ferredoxin</fullName>
    </submittedName>
</protein>